<dbReference type="FunFam" id="3.40.1190.20:FF:000001">
    <property type="entry name" value="Phosphofructokinase"/>
    <property type="match status" value="1"/>
</dbReference>
<dbReference type="PANTHER" id="PTHR46566:SF2">
    <property type="entry name" value="ATP-DEPENDENT 6-PHOSPHOFRUCTOKINASE ISOZYME 2"/>
    <property type="match status" value="1"/>
</dbReference>
<keyword evidence="5" id="KW-0067">ATP-binding</keyword>
<accession>A0A3A4N9C9</accession>
<dbReference type="PROSITE" id="PS00583">
    <property type="entry name" value="PFKB_KINASES_1"/>
    <property type="match status" value="1"/>
</dbReference>
<sequence length="315" mass="33848">MAGIVTLTMNPTIDTSTSTSYVIAEQKLRCRQPRDDPGGGGINVSRAIKKLGGESKAFYFAGGWYGEKLKELLDREKIDHVPIPIQGSTRQDLIILDERSKKQYRFQTPGPELQESELDACYKALSEISPRPEYLVASGSLPPGVPEDFYARVGRLAHEFGSRFIVDTSGSALVHAARAGAFLLKPNLKELQILVQHDVEDESRIEGAAREVLETGEAEVLVVSLGAGGALLATREHLRYLRAPTVPIVSKVGAGDSMVGGIVLKLAEGEAIETAVQYGVAAGAAAVMTPGTELCRKDDTDRLFQKMAAAPGSEK</sequence>
<name>A0A3A4N9C9_ABYX5</name>
<evidence type="ECO:0000256" key="1">
    <source>
        <dbReference type="ARBA" id="ARBA00010688"/>
    </source>
</evidence>
<evidence type="ECO:0000313" key="8">
    <source>
        <dbReference type="EMBL" id="RJP16052.1"/>
    </source>
</evidence>
<keyword evidence="2 6" id="KW-0808">Transferase</keyword>
<dbReference type="Proteomes" id="UP000265882">
    <property type="component" value="Unassembled WGS sequence"/>
</dbReference>
<dbReference type="PANTHER" id="PTHR46566">
    <property type="entry name" value="1-PHOSPHOFRUCTOKINASE-RELATED"/>
    <property type="match status" value="1"/>
</dbReference>
<feature type="domain" description="Carbohydrate kinase PfkB" evidence="7">
    <location>
        <begin position="19"/>
        <end position="295"/>
    </location>
</feature>
<dbReference type="PIRSF" id="PIRSF000535">
    <property type="entry name" value="1PFK/6PFK/LacC"/>
    <property type="match status" value="1"/>
</dbReference>
<dbReference type="InterPro" id="IPR011611">
    <property type="entry name" value="PfkB_dom"/>
</dbReference>
<dbReference type="AlphaFoldDB" id="A0A3A4N9C9"/>
<keyword evidence="4 8" id="KW-0418">Kinase</keyword>
<dbReference type="InterPro" id="IPR029056">
    <property type="entry name" value="Ribokinase-like"/>
</dbReference>
<gene>
    <name evidence="8" type="ORF">C4520_18730</name>
</gene>
<dbReference type="InterPro" id="IPR017583">
    <property type="entry name" value="Tagatose/fructose_Pkinase"/>
</dbReference>
<dbReference type="GO" id="GO:0005829">
    <property type="term" value="C:cytosol"/>
    <property type="evidence" value="ECO:0007669"/>
    <property type="project" value="TreeGrafter"/>
</dbReference>
<comment type="caution">
    <text evidence="8">The sequence shown here is derived from an EMBL/GenBank/DDBJ whole genome shotgun (WGS) entry which is preliminary data.</text>
</comment>
<dbReference type="Gene3D" id="3.40.1190.20">
    <property type="match status" value="1"/>
</dbReference>
<dbReference type="Pfam" id="PF00294">
    <property type="entry name" value="PfkB"/>
    <property type="match status" value="1"/>
</dbReference>
<dbReference type="GO" id="GO:0003872">
    <property type="term" value="F:6-phosphofructokinase activity"/>
    <property type="evidence" value="ECO:0007669"/>
    <property type="project" value="TreeGrafter"/>
</dbReference>
<dbReference type="InterPro" id="IPR002173">
    <property type="entry name" value="Carboh/pur_kinase_PfkB_CS"/>
</dbReference>
<comment type="similarity">
    <text evidence="1">Belongs to the carbohydrate kinase PfkB family.</text>
</comment>
<evidence type="ECO:0000259" key="7">
    <source>
        <dbReference type="Pfam" id="PF00294"/>
    </source>
</evidence>
<evidence type="ECO:0000256" key="6">
    <source>
        <dbReference type="PIRNR" id="PIRNR000535"/>
    </source>
</evidence>
<dbReference type="NCBIfam" id="TIGR03168">
    <property type="entry name" value="1-PFK"/>
    <property type="match status" value="1"/>
</dbReference>
<evidence type="ECO:0000313" key="9">
    <source>
        <dbReference type="Proteomes" id="UP000265882"/>
    </source>
</evidence>
<evidence type="ECO:0000256" key="2">
    <source>
        <dbReference type="ARBA" id="ARBA00022679"/>
    </source>
</evidence>
<dbReference type="GO" id="GO:0005524">
    <property type="term" value="F:ATP binding"/>
    <property type="evidence" value="ECO:0007669"/>
    <property type="project" value="UniProtKB-KW"/>
</dbReference>
<organism evidence="8 9">
    <name type="scientific">Abyssobacteria bacterium (strain SURF_5)</name>
    <dbReference type="NCBI Taxonomy" id="2093360"/>
    <lineage>
        <taxon>Bacteria</taxon>
        <taxon>Pseudomonadati</taxon>
        <taxon>Candidatus Hydrogenedentota</taxon>
        <taxon>Candidatus Abyssobacteria</taxon>
    </lineage>
</organism>
<keyword evidence="3" id="KW-0547">Nucleotide-binding</keyword>
<evidence type="ECO:0000256" key="5">
    <source>
        <dbReference type="ARBA" id="ARBA00022840"/>
    </source>
</evidence>
<protein>
    <submittedName>
        <fullName evidence="8">1-phosphofructokinase family hexose kinase</fullName>
    </submittedName>
</protein>
<dbReference type="EMBL" id="QZKU01000128">
    <property type="protein sequence ID" value="RJP16052.1"/>
    <property type="molecule type" value="Genomic_DNA"/>
</dbReference>
<dbReference type="CDD" id="cd01164">
    <property type="entry name" value="FruK_PfkB_like"/>
    <property type="match status" value="1"/>
</dbReference>
<proteinExistence type="inferred from homology"/>
<dbReference type="SUPFAM" id="SSF53613">
    <property type="entry name" value="Ribokinase-like"/>
    <property type="match status" value="1"/>
</dbReference>
<evidence type="ECO:0000256" key="3">
    <source>
        <dbReference type="ARBA" id="ARBA00022741"/>
    </source>
</evidence>
<reference evidence="8 9" key="1">
    <citation type="journal article" date="2017" name="ISME J.">
        <title>Energy and carbon metabolisms in a deep terrestrial subsurface fluid microbial community.</title>
        <authorList>
            <person name="Momper L."/>
            <person name="Jungbluth S.P."/>
            <person name="Lee M.D."/>
            <person name="Amend J.P."/>
        </authorList>
    </citation>
    <scope>NUCLEOTIDE SEQUENCE [LARGE SCALE GENOMIC DNA]</scope>
    <source>
        <strain evidence="8">SURF_5</strain>
    </source>
</reference>
<evidence type="ECO:0000256" key="4">
    <source>
        <dbReference type="ARBA" id="ARBA00022777"/>
    </source>
</evidence>